<accession>Q45W63</accession>
<feature type="region of interest" description="Disordered" evidence="1">
    <location>
        <begin position="183"/>
        <end position="307"/>
    </location>
</feature>
<name>Q45W63_PHACR</name>
<feature type="region of interest" description="Disordered" evidence="1">
    <location>
        <begin position="1"/>
        <end position="158"/>
    </location>
</feature>
<feature type="compositionally biased region" description="Basic and acidic residues" evidence="1">
    <location>
        <begin position="106"/>
        <end position="118"/>
    </location>
</feature>
<organism evidence="2">
    <name type="scientific">Phanerochaete chrysosporium (strain RP-78 / ATCC MYA-4764 / FGSC 9002)</name>
    <name type="common">White-rot fungus</name>
    <name type="synonym">Sporotrichum pruinosum</name>
    <dbReference type="NCBI Taxonomy" id="273507"/>
    <lineage>
        <taxon>Eukaryota</taxon>
        <taxon>Fungi</taxon>
        <taxon>Dikarya</taxon>
        <taxon>Basidiomycota</taxon>
        <taxon>Agaricomycotina</taxon>
        <taxon>Agaricomycetes</taxon>
        <taxon>Polyporales</taxon>
        <taxon>Phanerochaetaceae</taxon>
        <taxon>Phanerodontia</taxon>
        <taxon>Phanerodontia chrysosporium</taxon>
    </lineage>
</organism>
<feature type="non-terminal residue" evidence="2">
    <location>
        <position position="307"/>
    </location>
</feature>
<feature type="compositionally biased region" description="Polar residues" evidence="1">
    <location>
        <begin position="14"/>
        <end position="53"/>
    </location>
</feature>
<dbReference type="EMBL" id="DQ097841">
    <property type="protein sequence ID" value="AAZ28938.1"/>
    <property type="molecule type" value="Genomic_DNA"/>
</dbReference>
<feature type="compositionally biased region" description="Polar residues" evidence="1">
    <location>
        <begin position="63"/>
        <end position="96"/>
    </location>
</feature>
<protein>
    <submittedName>
        <fullName evidence="2">Gag</fullName>
    </submittedName>
</protein>
<feature type="compositionally biased region" description="Polar residues" evidence="1">
    <location>
        <begin position="251"/>
        <end position="269"/>
    </location>
</feature>
<evidence type="ECO:0000256" key="1">
    <source>
        <dbReference type="SAM" id="MobiDB-lite"/>
    </source>
</evidence>
<reference evidence="2" key="1">
    <citation type="submission" date="2005-06" db="EMBL/GenBank/DDBJ databases">
        <title>Divergent groups of LTR retrotransposons from Phanerochaete chrysosporium.</title>
        <authorList>
            <person name="Novikova O."/>
            <person name="Fursov M."/>
            <person name="Shutov O."/>
            <person name="Blinov A."/>
        </authorList>
    </citation>
    <scope>NUCLEOTIDE SEQUENCE</scope>
    <source>
        <strain evidence="2">RP-78</strain>
    </source>
</reference>
<feature type="compositionally biased region" description="Basic and acidic residues" evidence="1">
    <location>
        <begin position="229"/>
        <end position="239"/>
    </location>
</feature>
<feature type="compositionally biased region" description="Basic residues" evidence="1">
    <location>
        <begin position="131"/>
        <end position="146"/>
    </location>
</feature>
<sequence length="307" mass="33374">MSMPHRYTLRSRSRTGTQGQATVPGAFTSTPMVSQDSPLTALSSPQRTESSEVNAILDGPVTSRPSTRTESAVSDTHPSGLSNVFNSLSIQENPFRTTVEDVTDEEPSHNPYAEHRGVMPEQGPWIEVTYGKKKSNSPRAKNHRSLHAHESTSPPLTAVQREVVDQAAGQLTAAEMGRYQLRMDAANGQARPRSPSLSLGEGPSRRQGKVVDPRNWGTVGIDPQELDPEAQRRMLDYFARHRSPKPVDAASVTSKRSTTLSAKPGTAQQAAVDFWASQRHRRSTDGRSPSPAPARQAHARSPSPMSG</sequence>
<gene>
    <name evidence="2" type="primary">gag</name>
</gene>
<evidence type="ECO:0000313" key="2">
    <source>
        <dbReference type="EMBL" id="AAZ28938.1"/>
    </source>
</evidence>
<dbReference type="AlphaFoldDB" id="Q45W63"/>
<proteinExistence type="predicted"/>